<dbReference type="InterPro" id="IPR038591">
    <property type="entry name" value="NolW-like_sf"/>
</dbReference>
<dbReference type="InterPro" id="IPR004846">
    <property type="entry name" value="T2SS/T3SS_dom"/>
</dbReference>
<feature type="compositionally biased region" description="Polar residues" evidence="11">
    <location>
        <begin position="376"/>
        <end position="401"/>
    </location>
</feature>
<dbReference type="NCBIfam" id="TIGR02517">
    <property type="entry name" value="type_II_gspD"/>
    <property type="match status" value="1"/>
</dbReference>
<dbReference type="InterPro" id="IPR050810">
    <property type="entry name" value="Bact_Secretion_Sys_Channel"/>
</dbReference>
<evidence type="ECO:0000256" key="1">
    <source>
        <dbReference type="ARBA" id="ARBA00004442"/>
    </source>
</evidence>
<evidence type="ECO:0000256" key="7">
    <source>
        <dbReference type="ARBA" id="ARBA00022927"/>
    </source>
</evidence>
<dbReference type="InterPro" id="IPR001775">
    <property type="entry name" value="GspD/PilQ"/>
</dbReference>
<keyword evidence="9" id="KW-0998">Cell outer membrane</keyword>
<dbReference type="PANTHER" id="PTHR30332:SF24">
    <property type="entry name" value="SECRETIN GSPD-RELATED"/>
    <property type="match status" value="1"/>
</dbReference>
<evidence type="ECO:0000256" key="9">
    <source>
        <dbReference type="ARBA" id="ARBA00023237"/>
    </source>
</evidence>
<comment type="subcellular location">
    <subcellularLocation>
        <location evidence="1 10">Cell outer membrane</location>
    </subcellularLocation>
</comment>
<protein>
    <submittedName>
        <fullName evidence="15">Type II secretion system secretin GspD</fullName>
    </submittedName>
</protein>
<keyword evidence="16" id="KW-1185">Reference proteome</keyword>
<evidence type="ECO:0000256" key="10">
    <source>
        <dbReference type="RuleBase" id="RU004004"/>
    </source>
</evidence>
<feature type="domain" description="Type II/III secretion system secretin-like" evidence="12">
    <location>
        <begin position="525"/>
        <end position="691"/>
    </location>
</feature>
<keyword evidence="6" id="KW-0732">Signal</keyword>
<evidence type="ECO:0000256" key="6">
    <source>
        <dbReference type="ARBA" id="ARBA00022729"/>
    </source>
</evidence>
<evidence type="ECO:0000256" key="5">
    <source>
        <dbReference type="ARBA" id="ARBA00022692"/>
    </source>
</evidence>
<feature type="region of interest" description="Disordered" evidence="11">
    <location>
        <begin position="332"/>
        <end position="401"/>
    </location>
</feature>
<comment type="similarity">
    <text evidence="2">Belongs to the bacterial secretin family. GSP D subfamily.</text>
</comment>
<proteinExistence type="inferred from homology"/>
<feature type="compositionally biased region" description="Low complexity" evidence="11">
    <location>
        <begin position="343"/>
        <end position="367"/>
    </location>
</feature>
<evidence type="ECO:0000259" key="14">
    <source>
        <dbReference type="Pfam" id="PF21305"/>
    </source>
</evidence>
<evidence type="ECO:0000256" key="2">
    <source>
        <dbReference type="ARBA" id="ARBA00006980"/>
    </source>
</evidence>
<evidence type="ECO:0000313" key="16">
    <source>
        <dbReference type="Proteomes" id="UP001148932"/>
    </source>
</evidence>
<organism evidence="15 16">
    <name type="scientific">Acidovorax benzenivorans</name>
    <dbReference type="NCBI Taxonomy" id="2987520"/>
    <lineage>
        <taxon>Bacteria</taxon>
        <taxon>Pseudomonadati</taxon>
        <taxon>Pseudomonadota</taxon>
        <taxon>Betaproteobacteria</taxon>
        <taxon>Burkholderiales</taxon>
        <taxon>Comamonadaceae</taxon>
        <taxon>Acidovorax</taxon>
    </lineage>
</organism>
<dbReference type="Gene3D" id="3.30.1370.120">
    <property type="match status" value="3"/>
</dbReference>
<keyword evidence="8" id="KW-0472">Membrane</keyword>
<dbReference type="EMBL" id="JAPCKI010000002">
    <property type="protein sequence ID" value="MDD2176902.1"/>
    <property type="molecule type" value="Genomic_DNA"/>
</dbReference>
<keyword evidence="5" id="KW-0812">Transmembrane</keyword>
<dbReference type="RefSeq" id="WP_274107936.1">
    <property type="nucleotide sequence ID" value="NZ_JAPCKI010000002.1"/>
</dbReference>
<evidence type="ECO:0000313" key="15">
    <source>
        <dbReference type="EMBL" id="MDD2176902.1"/>
    </source>
</evidence>
<name>A0ABT5RUW3_9BURK</name>
<evidence type="ECO:0000256" key="11">
    <source>
        <dbReference type="SAM" id="MobiDB-lite"/>
    </source>
</evidence>
<dbReference type="Pfam" id="PF03958">
    <property type="entry name" value="Secretin_N"/>
    <property type="match status" value="3"/>
</dbReference>
<dbReference type="Pfam" id="PF21305">
    <property type="entry name" value="type_II_gspD_N0"/>
    <property type="match status" value="1"/>
</dbReference>
<feature type="region of interest" description="Disordered" evidence="11">
    <location>
        <begin position="736"/>
        <end position="760"/>
    </location>
</feature>
<sequence length="760" mass="77888">MTFLFAPRLRFTLKTIAASAILTCVCGQIGAQTAVDTRTGSVRPSEPVTLNFANAEIEAVARTMATITGRNVVVDPRVKGQLNLVTERAVTPAAAFQQFLAALRLQGFTVVEAAGLYKVVPEADAKLQGGSVSVVQGNAGSAPGGGQIVTQIFKLNFENAANLVPVLRPLISPNNTINVNPGNNSLVITDYADNLQRLARIVAAMDVSNASDVEVIPLKNAIASDLAPLVSRLIDGGSANGGAAAAAAPGQADTSFKTTLIAEPRSNSLILRAANPARVAQVRALVAQLDQAPAPGSSAASGNIHVVYLKNADATKLATTLRAAMAAMGGGNGGAASGGGGASAPAPSTGLSTGGMLSTNGSSSGGSSTSGGLGSNASAMGTSSTNNNQPSTGGQIQADPTTNSLIITAPEPLYRQLRDVIDKLDGRRAQVLVESLIVEVSANKVAEFGIQWQGILGKNGDGTVGVIGTNSGQAGANILNVTAALASGSTTSIASAASSLGKGLNLALAPRINGQYYLGALANFLQNSGDANVLSTPNLMTLDNEEARIIIGNNVPFVTGSYANSTGSSTVNPFTTVERKDVGLMLKVRPQISENGTVKMAIYQEVSKIDSSTLSNANGPTTSKRSIESNVVVDDGSIIVIGGLLEDSYSQGQDKVPVMGDIPVLGNLFRSENRTRNKTNLMVFLRPIVVRDNATSDALMMDRYEAIRALQQTTQPAPSVVMKSVSGAPILPALPQRAEPGVATPPAQPLAPLPAETSPR</sequence>
<keyword evidence="7" id="KW-0653">Protein transport</keyword>
<feature type="domain" description="NolW-like" evidence="13">
    <location>
        <begin position="305"/>
        <end position="430"/>
    </location>
</feature>
<evidence type="ECO:0000256" key="3">
    <source>
        <dbReference type="ARBA" id="ARBA00022448"/>
    </source>
</evidence>
<dbReference type="PANTHER" id="PTHR30332">
    <property type="entry name" value="PROBABLE GENERAL SECRETION PATHWAY PROTEIN D"/>
    <property type="match status" value="1"/>
</dbReference>
<feature type="domain" description="NolW-like" evidence="13">
    <location>
        <begin position="150"/>
        <end position="207"/>
    </location>
</feature>
<feature type="domain" description="GspD-like N0" evidence="14">
    <location>
        <begin position="50"/>
        <end position="119"/>
    </location>
</feature>
<dbReference type="PRINTS" id="PR01032">
    <property type="entry name" value="PHAGEIV"/>
</dbReference>
<keyword evidence="4" id="KW-1134">Transmembrane beta strand</keyword>
<dbReference type="Proteomes" id="UP001148932">
    <property type="component" value="Unassembled WGS sequence"/>
</dbReference>
<evidence type="ECO:0000259" key="12">
    <source>
        <dbReference type="Pfam" id="PF00263"/>
    </source>
</evidence>
<dbReference type="InterPro" id="IPR005644">
    <property type="entry name" value="NolW-like"/>
</dbReference>
<dbReference type="PRINTS" id="PR00811">
    <property type="entry name" value="BCTERIALGSPD"/>
</dbReference>
<dbReference type="Pfam" id="PF00263">
    <property type="entry name" value="Secretin"/>
    <property type="match status" value="1"/>
</dbReference>
<comment type="caution">
    <text evidence="15">The sequence shown here is derived from an EMBL/GenBank/DDBJ whole genome shotgun (WGS) entry which is preliminary data.</text>
</comment>
<feature type="compositionally biased region" description="Gly residues" evidence="11">
    <location>
        <begin position="332"/>
        <end position="342"/>
    </location>
</feature>
<keyword evidence="3 10" id="KW-0813">Transport</keyword>
<dbReference type="InterPro" id="IPR013356">
    <property type="entry name" value="T2SS_GspD"/>
</dbReference>
<feature type="domain" description="NolW-like" evidence="13">
    <location>
        <begin position="213"/>
        <end position="294"/>
    </location>
</feature>
<accession>A0ABT5RUW3</accession>
<evidence type="ECO:0000256" key="8">
    <source>
        <dbReference type="ARBA" id="ARBA00023136"/>
    </source>
</evidence>
<evidence type="ECO:0000259" key="13">
    <source>
        <dbReference type="Pfam" id="PF03958"/>
    </source>
</evidence>
<evidence type="ECO:0000256" key="4">
    <source>
        <dbReference type="ARBA" id="ARBA00022452"/>
    </source>
</evidence>
<dbReference type="InterPro" id="IPR049371">
    <property type="entry name" value="GspD-like_N0"/>
</dbReference>
<gene>
    <name evidence="15" type="primary">gspD</name>
    <name evidence="15" type="ORF">OIN59_05610</name>
</gene>
<reference evidence="15" key="1">
    <citation type="submission" date="2022-10" db="EMBL/GenBank/DDBJ databases">
        <title>Description of microaerobic benzene degrading bacteria.</title>
        <authorList>
            <person name="Bedics A."/>
            <person name="Tancsics A."/>
            <person name="Banerjee S."/>
        </authorList>
    </citation>
    <scope>NUCLEOTIDE SEQUENCE</scope>
    <source>
        <strain evidence="15">D2M1</strain>
    </source>
</reference>